<accession>A0A9I9EFU7</accession>
<reference evidence="1" key="1">
    <citation type="submission" date="2023-03" db="UniProtKB">
        <authorList>
            <consortium name="EnsemblPlants"/>
        </authorList>
    </citation>
    <scope>IDENTIFICATION</scope>
</reference>
<organism evidence="1">
    <name type="scientific">Cucumis melo</name>
    <name type="common">Muskmelon</name>
    <dbReference type="NCBI Taxonomy" id="3656"/>
    <lineage>
        <taxon>Eukaryota</taxon>
        <taxon>Viridiplantae</taxon>
        <taxon>Streptophyta</taxon>
        <taxon>Embryophyta</taxon>
        <taxon>Tracheophyta</taxon>
        <taxon>Spermatophyta</taxon>
        <taxon>Magnoliopsida</taxon>
        <taxon>eudicotyledons</taxon>
        <taxon>Gunneridae</taxon>
        <taxon>Pentapetalae</taxon>
        <taxon>rosids</taxon>
        <taxon>fabids</taxon>
        <taxon>Cucurbitales</taxon>
        <taxon>Cucurbitaceae</taxon>
        <taxon>Benincaseae</taxon>
        <taxon>Cucumis</taxon>
    </lineage>
</organism>
<dbReference type="EnsemblPlants" id="MELO3C033162.2.1">
    <property type="protein sequence ID" value="MELO3C033162.2.1"/>
    <property type="gene ID" value="MELO3C033162.2"/>
</dbReference>
<evidence type="ECO:0000313" key="1">
    <source>
        <dbReference type="EnsemblPlants" id="MELO3C033162.2.1"/>
    </source>
</evidence>
<dbReference type="Gramene" id="MELO3C033162.2.1">
    <property type="protein sequence ID" value="MELO3C033162.2.1"/>
    <property type="gene ID" value="MELO3C033162.2"/>
</dbReference>
<sequence>IESGPFSFEFFWDKHQKSLSLVHFLHHLSSPSNELAS</sequence>
<proteinExistence type="predicted"/>
<protein>
    <submittedName>
        <fullName evidence="1">Uncharacterized protein</fullName>
    </submittedName>
</protein>
<name>A0A9I9EFU7_CUCME</name>
<dbReference type="AlphaFoldDB" id="A0A9I9EFU7"/>